<keyword evidence="4" id="KW-0472">Membrane</keyword>
<evidence type="ECO:0000256" key="4">
    <source>
        <dbReference type="ARBA" id="ARBA00023136"/>
    </source>
</evidence>
<evidence type="ECO:0000259" key="5">
    <source>
        <dbReference type="Pfam" id="PF04116"/>
    </source>
</evidence>
<feature type="domain" description="Fatty acid hydroxylase" evidence="5">
    <location>
        <begin position="2"/>
        <end position="87"/>
    </location>
</feature>
<reference evidence="6 7" key="1">
    <citation type="submission" date="2019-05" db="EMBL/GenBank/DDBJ databases">
        <title>Another draft genome of Portunus trituberculatus and its Hox gene families provides insights of decapod evolution.</title>
        <authorList>
            <person name="Jeong J.-H."/>
            <person name="Song I."/>
            <person name="Kim S."/>
            <person name="Choi T."/>
            <person name="Kim D."/>
            <person name="Ryu S."/>
            <person name="Kim W."/>
        </authorList>
    </citation>
    <scope>NUCLEOTIDE SEQUENCE [LARGE SCALE GENOMIC DNA]</scope>
    <source>
        <tissue evidence="6">Muscle</tissue>
    </source>
</reference>
<comment type="caution">
    <text evidence="6">The sequence shown here is derived from an EMBL/GenBank/DDBJ whole genome shotgun (WGS) entry which is preliminary data.</text>
</comment>
<gene>
    <name evidence="6" type="primary">FAXDC2_1</name>
    <name evidence="6" type="ORF">E2C01_020708</name>
</gene>
<name>A0A5B7E321_PORTR</name>
<dbReference type="Proteomes" id="UP000324222">
    <property type="component" value="Unassembled WGS sequence"/>
</dbReference>
<dbReference type="OrthoDB" id="408954at2759"/>
<sequence length="192" mass="21830">MLYKHFHKMHHEWQSPISITAIYAHPLEHALSNMMPVFLGPLLMGSHVATIWLWVSLALLSTLNAHSGYHLPFFPSPEAHDFHHLNSGPGLILQVLLQWISKFSTNVQGVKQAMHFSPGLLVIVRAKQTSHHNPHHSPVMMCCESAENATSHTHRWLLSFNSVIWEKSAVFQIRAVWSAEVVTIMLPEEESR</sequence>
<dbReference type="GO" id="GO:0005506">
    <property type="term" value="F:iron ion binding"/>
    <property type="evidence" value="ECO:0007669"/>
    <property type="project" value="InterPro"/>
</dbReference>
<keyword evidence="7" id="KW-1185">Reference proteome</keyword>
<organism evidence="6 7">
    <name type="scientific">Portunus trituberculatus</name>
    <name type="common">Swimming crab</name>
    <name type="synonym">Neptunus trituberculatus</name>
    <dbReference type="NCBI Taxonomy" id="210409"/>
    <lineage>
        <taxon>Eukaryota</taxon>
        <taxon>Metazoa</taxon>
        <taxon>Ecdysozoa</taxon>
        <taxon>Arthropoda</taxon>
        <taxon>Crustacea</taxon>
        <taxon>Multicrustacea</taxon>
        <taxon>Malacostraca</taxon>
        <taxon>Eumalacostraca</taxon>
        <taxon>Eucarida</taxon>
        <taxon>Decapoda</taxon>
        <taxon>Pleocyemata</taxon>
        <taxon>Brachyura</taxon>
        <taxon>Eubrachyura</taxon>
        <taxon>Portunoidea</taxon>
        <taxon>Portunidae</taxon>
        <taxon>Portuninae</taxon>
        <taxon>Portunus</taxon>
    </lineage>
</organism>
<keyword evidence="2" id="KW-0812">Transmembrane</keyword>
<evidence type="ECO:0000256" key="2">
    <source>
        <dbReference type="ARBA" id="ARBA00022692"/>
    </source>
</evidence>
<dbReference type="AlphaFoldDB" id="A0A5B7E321"/>
<protein>
    <submittedName>
        <fullName evidence="6">Fatty acid hydroxylase domain-containing protein 2</fullName>
    </submittedName>
</protein>
<dbReference type="GO" id="GO:0016491">
    <property type="term" value="F:oxidoreductase activity"/>
    <property type="evidence" value="ECO:0007669"/>
    <property type="project" value="InterPro"/>
</dbReference>
<dbReference type="InterPro" id="IPR050307">
    <property type="entry name" value="Sterol_Desaturase_Related"/>
</dbReference>
<dbReference type="GO" id="GO:0016020">
    <property type="term" value="C:membrane"/>
    <property type="evidence" value="ECO:0007669"/>
    <property type="project" value="UniProtKB-SubCell"/>
</dbReference>
<evidence type="ECO:0000313" key="6">
    <source>
        <dbReference type="EMBL" id="MPC27536.1"/>
    </source>
</evidence>
<evidence type="ECO:0000256" key="1">
    <source>
        <dbReference type="ARBA" id="ARBA00004370"/>
    </source>
</evidence>
<dbReference type="Pfam" id="PF04116">
    <property type="entry name" value="FA_hydroxylase"/>
    <property type="match status" value="1"/>
</dbReference>
<dbReference type="GO" id="GO:0008610">
    <property type="term" value="P:lipid biosynthetic process"/>
    <property type="evidence" value="ECO:0007669"/>
    <property type="project" value="InterPro"/>
</dbReference>
<evidence type="ECO:0000256" key="3">
    <source>
        <dbReference type="ARBA" id="ARBA00022989"/>
    </source>
</evidence>
<keyword evidence="3" id="KW-1133">Transmembrane helix</keyword>
<accession>A0A5B7E321</accession>
<evidence type="ECO:0000313" key="7">
    <source>
        <dbReference type="Proteomes" id="UP000324222"/>
    </source>
</evidence>
<dbReference type="PANTHER" id="PTHR11863">
    <property type="entry name" value="STEROL DESATURASE"/>
    <property type="match status" value="1"/>
</dbReference>
<comment type="subcellular location">
    <subcellularLocation>
        <location evidence="1">Membrane</location>
    </subcellularLocation>
</comment>
<dbReference type="EMBL" id="VSRR010001764">
    <property type="protein sequence ID" value="MPC27536.1"/>
    <property type="molecule type" value="Genomic_DNA"/>
</dbReference>
<dbReference type="InterPro" id="IPR006694">
    <property type="entry name" value="Fatty_acid_hydroxylase"/>
</dbReference>
<proteinExistence type="predicted"/>